<protein>
    <submittedName>
        <fullName evidence="1">Lasso peptide biosynthesis PqqD family chaperone</fullName>
    </submittedName>
</protein>
<name>A0ABW2CZ42_9ACTN</name>
<dbReference type="EMBL" id="JBHSXS010000066">
    <property type="protein sequence ID" value="MFC6887041.1"/>
    <property type="molecule type" value="Genomic_DNA"/>
</dbReference>
<dbReference type="RefSeq" id="WP_160825219.1">
    <property type="nucleotide sequence ID" value="NZ_JBHSXE010000001.1"/>
</dbReference>
<gene>
    <name evidence="1" type="ORF">ACFQKB_45260</name>
</gene>
<dbReference type="NCBIfam" id="NF033530">
    <property type="entry name" value="lasso_PqqD_Strm"/>
    <property type="match status" value="1"/>
</dbReference>
<organism evidence="1 2">
    <name type="scientific">Actinomadura yumaensis</name>
    <dbReference type="NCBI Taxonomy" id="111807"/>
    <lineage>
        <taxon>Bacteria</taxon>
        <taxon>Bacillati</taxon>
        <taxon>Actinomycetota</taxon>
        <taxon>Actinomycetes</taxon>
        <taxon>Streptosporangiales</taxon>
        <taxon>Thermomonosporaceae</taxon>
        <taxon>Actinomadura</taxon>
    </lineage>
</organism>
<accession>A0ABW2CZ42</accession>
<dbReference type="Gene3D" id="1.10.10.1150">
    <property type="entry name" value="Coenzyme PQQ synthesis protein D (PqqD)"/>
    <property type="match status" value="1"/>
</dbReference>
<reference evidence="2" key="1">
    <citation type="journal article" date="2019" name="Int. J. Syst. Evol. Microbiol.">
        <title>The Global Catalogue of Microorganisms (GCM) 10K type strain sequencing project: providing services to taxonomists for standard genome sequencing and annotation.</title>
        <authorList>
            <consortium name="The Broad Institute Genomics Platform"/>
            <consortium name="The Broad Institute Genome Sequencing Center for Infectious Disease"/>
            <person name="Wu L."/>
            <person name="Ma J."/>
        </authorList>
    </citation>
    <scope>NUCLEOTIDE SEQUENCE [LARGE SCALE GENOMIC DNA]</scope>
    <source>
        <strain evidence="2">JCM 3369</strain>
    </source>
</reference>
<sequence length="83" mass="9027">MPLSPDVTMTETEHGMVLLDQRTGRYWTLNPTGAAVVRLMLDGATAEDAATALRERHPGSADRVAADVDAFVRSLREARVMTS</sequence>
<dbReference type="InterPro" id="IPR041881">
    <property type="entry name" value="PqqD_sf"/>
</dbReference>
<keyword evidence="2" id="KW-1185">Reference proteome</keyword>
<comment type="caution">
    <text evidence="1">The sequence shown here is derived from an EMBL/GenBank/DDBJ whole genome shotgun (WGS) entry which is preliminary data.</text>
</comment>
<evidence type="ECO:0000313" key="1">
    <source>
        <dbReference type="EMBL" id="MFC6887041.1"/>
    </source>
</evidence>
<proteinExistence type="predicted"/>
<dbReference type="Pfam" id="PF05402">
    <property type="entry name" value="PqqD"/>
    <property type="match status" value="1"/>
</dbReference>
<dbReference type="InterPro" id="IPR008792">
    <property type="entry name" value="PQQD"/>
</dbReference>
<dbReference type="Proteomes" id="UP001596380">
    <property type="component" value="Unassembled WGS sequence"/>
</dbReference>
<evidence type="ECO:0000313" key="2">
    <source>
        <dbReference type="Proteomes" id="UP001596380"/>
    </source>
</evidence>